<organism evidence="1 2">
    <name type="scientific">Amorphotheca resinae ATCC 22711</name>
    <dbReference type="NCBI Taxonomy" id="857342"/>
    <lineage>
        <taxon>Eukaryota</taxon>
        <taxon>Fungi</taxon>
        <taxon>Dikarya</taxon>
        <taxon>Ascomycota</taxon>
        <taxon>Pezizomycotina</taxon>
        <taxon>Leotiomycetes</taxon>
        <taxon>Helotiales</taxon>
        <taxon>Amorphothecaceae</taxon>
        <taxon>Amorphotheca</taxon>
    </lineage>
</organism>
<dbReference type="InParanoid" id="A0A2T3AV51"/>
<dbReference type="SUPFAM" id="SSF53254">
    <property type="entry name" value="Phosphoglycerate mutase-like"/>
    <property type="match status" value="1"/>
</dbReference>
<evidence type="ECO:0008006" key="3">
    <source>
        <dbReference type="Google" id="ProtNLM"/>
    </source>
</evidence>
<name>A0A2T3AV51_AMORE</name>
<dbReference type="EMBL" id="KZ679015">
    <property type="protein sequence ID" value="PSS12550.1"/>
    <property type="molecule type" value="Genomic_DNA"/>
</dbReference>
<dbReference type="SMART" id="SM00855">
    <property type="entry name" value="PGAM"/>
    <property type="match status" value="1"/>
</dbReference>
<dbReference type="InterPro" id="IPR013078">
    <property type="entry name" value="His_Pase_superF_clade-1"/>
</dbReference>
<reference evidence="1 2" key="1">
    <citation type="journal article" date="2018" name="New Phytol.">
        <title>Comparative genomics and transcriptomics depict ericoid mycorrhizal fungi as versatile saprotrophs and plant mutualists.</title>
        <authorList>
            <person name="Martino E."/>
            <person name="Morin E."/>
            <person name="Grelet G.A."/>
            <person name="Kuo A."/>
            <person name="Kohler A."/>
            <person name="Daghino S."/>
            <person name="Barry K.W."/>
            <person name="Cichocki N."/>
            <person name="Clum A."/>
            <person name="Dockter R.B."/>
            <person name="Hainaut M."/>
            <person name="Kuo R.C."/>
            <person name="LaButti K."/>
            <person name="Lindahl B.D."/>
            <person name="Lindquist E.A."/>
            <person name="Lipzen A."/>
            <person name="Khouja H.R."/>
            <person name="Magnuson J."/>
            <person name="Murat C."/>
            <person name="Ohm R.A."/>
            <person name="Singer S.W."/>
            <person name="Spatafora J.W."/>
            <person name="Wang M."/>
            <person name="Veneault-Fourrey C."/>
            <person name="Henrissat B."/>
            <person name="Grigoriev I.V."/>
            <person name="Martin F.M."/>
            <person name="Perotto S."/>
        </authorList>
    </citation>
    <scope>NUCLEOTIDE SEQUENCE [LARGE SCALE GENOMIC DNA]</scope>
    <source>
        <strain evidence="1 2">ATCC 22711</strain>
    </source>
</reference>
<dbReference type="PANTHER" id="PTHR48100">
    <property type="entry name" value="BROAD-SPECIFICITY PHOSPHATASE YOR283W-RELATED"/>
    <property type="match status" value="1"/>
</dbReference>
<dbReference type="CDD" id="cd07067">
    <property type="entry name" value="HP_PGM_like"/>
    <property type="match status" value="1"/>
</dbReference>
<dbReference type="Pfam" id="PF00300">
    <property type="entry name" value="His_Phos_1"/>
    <property type="match status" value="1"/>
</dbReference>
<dbReference type="AlphaFoldDB" id="A0A2T3AV51"/>
<dbReference type="GO" id="GO:0016791">
    <property type="term" value="F:phosphatase activity"/>
    <property type="evidence" value="ECO:0007669"/>
    <property type="project" value="TreeGrafter"/>
</dbReference>
<dbReference type="RefSeq" id="XP_024718548.1">
    <property type="nucleotide sequence ID" value="XM_024864544.1"/>
</dbReference>
<accession>A0A2T3AV51</accession>
<proteinExistence type="predicted"/>
<dbReference type="InterPro" id="IPR029033">
    <property type="entry name" value="His_PPase_superfam"/>
</dbReference>
<dbReference type="Proteomes" id="UP000241818">
    <property type="component" value="Unassembled WGS sequence"/>
</dbReference>
<gene>
    <name evidence="1" type="ORF">M430DRAFT_21627</name>
</gene>
<dbReference type="Gene3D" id="3.40.50.1240">
    <property type="entry name" value="Phosphoglycerate mutase-like"/>
    <property type="match status" value="1"/>
</dbReference>
<sequence>MALHFMRHAEALHNVEEGENRIYEHNDPPLSDRGRQEASLVGLSFTPDLVLVSPMIRALDTVLLMLDHSRPTIIIDPELRPAHDHAYNQGSSRSILASKYTDFDFSECSPSGRYEPCTEAETCRRAIKVLDRLSHYLQYYSNIVVVTHRGLLRYLDPFPTKVFRNCEIRSYTPSIRYELADLGNIGGGTNDTRSVDLVELYVDNTRDDDLQAKILMGSNSLPTQKPSSY</sequence>
<dbReference type="GO" id="GO:0005737">
    <property type="term" value="C:cytoplasm"/>
    <property type="evidence" value="ECO:0007669"/>
    <property type="project" value="TreeGrafter"/>
</dbReference>
<dbReference type="PANTHER" id="PTHR48100:SF1">
    <property type="entry name" value="HISTIDINE PHOSPHATASE FAMILY PROTEIN-RELATED"/>
    <property type="match status" value="1"/>
</dbReference>
<evidence type="ECO:0000313" key="1">
    <source>
        <dbReference type="EMBL" id="PSS12550.1"/>
    </source>
</evidence>
<keyword evidence="2" id="KW-1185">Reference proteome</keyword>
<dbReference type="GeneID" id="36572625"/>
<protein>
    <recommendedName>
        <fullName evidence="3">Phosphoglycerate mutase-like protein</fullName>
    </recommendedName>
</protein>
<evidence type="ECO:0000313" key="2">
    <source>
        <dbReference type="Proteomes" id="UP000241818"/>
    </source>
</evidence>
<dbReference type="InterPro" id="IPR050275">
    <property type="entry name" value="PGM_Phosphatase"/>
</dbReference>
<dbReference type="OrthoDB" id="496981at2759"/>